<keyword evidence="1" id="KW-0472">Membrane</keyword>
<feature type="transmembrane region" description="Helical" evidence="1">
    <location>
        <begin position="7"/>
        <end position="35"/>
    </location>
</feature>
<dbReference type="EMBL" id="MK623258">
    <property type="protein sequence ID" value="QEG57114.1"/>
    <property type="molecule type" value="Genomic_DNA"/>
</dbReference>
<reference evidence="2" key="1">
    <citation type="submission" date="2019-03" db="EMBL/GenBank/DDBJ databases">
        <title>Evidence of extensive intraspecific noncoding reshuffling in a 169kb mitochondrial genome of basidiomycete fungus.</title>
        <authorList>
            <person name="Lee H.-H."/>
            <person name="Ke H.-M."/>
            <person name="Lin C.-Y.I."/>
            <person name="Lee T.J."/>
            <person name="Chung C.-L."/>
            <person name="Tsai I.J."/>
        </authorList>
    </citation>
    <scope>NUCLEOTIDE SEQUENCE</scope>
    <source>
        <strain evidence="2">MF3/22</strain>
    </source>
</reference>
<evidence type="ECO:0000313" key="2">
    <source>
        <dbReference type="EMBL" id="QEG57114.1"/>
    </source>
</evidence>
<evidence type="ECO:0000256" key="1">
    <source>
        <dbReference type="SAM" id="Phobius"/>
    </source>
</evidence>
<sequence length="143" mass="17191">MNMIYIFIILVVVFTIIFIAFNVLTVIIICLGYLGIDIQPYLPYYNIHFHVIWFIYLIYSLIAIKFAYVFLKYFIEDAYVVFTNEFLSEGMLKCGKIIILITNFLKQKTKSLLEYIIEEEPLLKLIVTFFVIKIVYKYYYFFN</sequence>
<geneLocation type="mitochondrion" evidence="2"/>
<dbReference type="AlphaFoldDB" id="A0A5B9RB87"/>
<protein>
    <submittedName>
        <fullName evidence="2">Uncharacterized protein</fullName>
    </submittedName>
</protein>
<keyword evidence="1" id="KW-1133">Transmembrane helix</keyword>
<proteinExistence type="predicted"/>
<accession>A0A5B9RB87</accession>
<organism evidence="2">
    <name type="scientific">Fomitiporia mediterranea</name>
    <dbReference type="NCBI Taxonomy" id="208960"/>
    <lineage>
        <taxon>Eukaryota</taxon>
        <taxon>Fungi</taxon>
        <taxon>Dikarya</taxon>
        <taxon>Basidiomycota</taxon>
        <taxon>Agaricomycotina</taxon>
        <taxon>Agaricomycetes</taxon>
        <taxon>Hymenochaetales</taxon>
        <taxon>Hymenochaetaceae</taxon>
        <taxon>Fomitiporia</taxon>
    </lineage>
</organism>
<gene>
    <name evidence="2" type="ORF">Fomme_000104</name>
</gene>
<name>A0A5B9RB87_9AGAM</name>
<feature type="transmembrane region" description="Helical" evidence="1">
    <location>
        <begin position="47"/>
        <end position="71"/>
    </location>
</feature>
<keyword evidence="2" id="KW-0496">Mitochondrion</keyword>
<keyword evidence="1" id="KW-0812">Transmembrane</keyword>